<feature type="region of interest" description="Disordered" evidence="1">
    <location>
        <begin position="237"/>
        <end position="283"/>
    </location>
</feature>
<feature type="region of interest" description="Disordered" evidence="1">
    <location>
        <begin position="364"/>
        <end position="410"/>
    </location>
</feature>
<comment type="caution">
    <text evidence="2">The sequence shown here is derived from an EMBL/GenBank/DDBJ whole genome shotgun (WGS) entry which is preliminary data.</text>
</comment>
<feature type="region of interest" description="Disordered" evidence="1">
    <location>
        <begin position="310"/>
        <end position="329"/>
    </location>
</feature>
<dbReference type="EMBL" id="AYKW01000052">
    <property type="protein sequence ID" value="PIL25515.1"/>
    <property type="molecule type" value="Genomic_DNA"/>
</dbReference>
<organism evidence="2 3">
    <name type="scientific">Ganoderma sinense ZZ0214-1</name>
    <dbReference type="NCBI Taxonomy" id="1077348"/>
    <lineage>
        <taxon>Eukaryota</taxon>
        <taxon>Fungi</taxon>
        <taxon>Dikarya</taxon>
        <taxon>Basidiomycota</taxon>
        <taxon>Agaricomycotina</taxon>
        <taxon>Agaricomycetes</taxon>
        <taxon>Polyporales</taxon>
        <taxon>Polyporaceae</taxon>
        <taxon>Ganoderma</taxon>
    </lineage>
</organism>
<feature type="compositionally biased region" description="Polar residues" evidence="1">
    <location>
        <begin position="268"/>
        <end position="283"/>
    </location>
</feature>
<feature type="compositionally biased region" description="Low complexity" evidence="1">
    <location>
        <begin position="242"/>
        <end position="253"/>
    </location>
</feature>
<accession>A0A2G8RVH2</accession>
<keyword evidence="3" id="KW-1185">Reference proteome</keyword>
<reference evidence="2 3" key="1">
    <citation type="journal article" date="2015" name="Sci. Rep.">
        <title>Chromosome-level genome map provides insights into diverse defense mechanisms in the medicinal fungus Ganoderma sinense.</title>
        <authorList>
            <person name="Zhu Y."/>
            <person name="Xu J."/>
            <person name="Sun C."/>
            <person name="Zhou S."/>
            <person name="Xu H."/>
            <person name="Nelson D.R."/>
            <person name="Qian J."/>
            <person name="Song J."/>
            <person name="Luo H."/>
            <person name="Xiang L."/>
            <person name="Li Y."/>
            <person name="Xu Z."/>
            <person name="Ji A."/>
            <person name="Wang L."/>
            <person name="Lu S."/>
            <person name="Hayward A."/>
            <person name="Sun W."/>
            <person name="Li X."/>
            <person name="Schwartz D.C."/>
            <person name="Wang Y."/>
            <person name="Chen S."/>
        </authorList>
    </citation>
    <scope>NUCLEOTIDE SEQUENCE [LARGE SCALE GENOMIC DNA]</scope>
    <source>
        <strain evidence="2 3">ZZ0214-1</strain>
    </source>
</reference>
<protein>
    <submittedName>
        <fullName evidence="2">Uncharacterized protein</fullName>
    </submittedName>
</protein>
<dbReference type="OrthoDB" id="2728951at2759"/>
<dbReference type="AlphaFoldDB" id="A0A2G8RVH2"/>
<sequence length="672" mass="76207">MSYEQTRKLSGPCIGTKFQDEISTHNELRAETVAAAAEVAMWSLDAAPPQLKERLDEQANLLNVPRVGCERNTAFPFMQMNIVSTQPAGQAGTKIKRELGKVGGKHSDTHDAAGGITTMITDSDIDPETEEWGWFVICDLGVAVELRRLIMVNFCGLREHGGFAPTAKPGFTPKPWSHRFTVPWRLRSDAKELRDEAEERYEQFAWHQRKFVPNGVHLKLGQEARLRAKSLALSGTWGNNTSKRANANANASSSRKRVHKRNPRKRSQGNTLGTRSTTTSGCRNAQMSHVEISPLSTAHRRRYVSLSSLPVVQDPDNEGGEWTDMDVDDVDDEYDSYDLQWGEEGSETRQGMTDKDWDEEMDIDTQEDRMDVDGPPSRRSPEDVSRSSLRKRKRPVVMSPEDSSDDEVHMDDNDYEEDAMVPSAKTNNVTSYQPLLQSFSAVALRSQLAVYSSMADNVEQTLSEKLLSGSQALDEFLNQYESASRFSPELAYALDRVWPSLRDHARALQCFDLRIALERRRYMLANAIAWRWLTEDCVARCKDIISLLVVDAQGLQRSTDWFTRLVRDIFQSYRARCAATLHARDYLPNISNPDQVWDLRGYHRAASCPIAMLTCDEVLDLLACWLHFPTNTRRISATFVTRLVEVTGNVDILLLNTVWHAHQTVQIYRTRM</sequence>
<evidence type="ECO:0000313" key="3">
    <source>
        <dbReference type="Proteomes" id="UP000230002"/>
    </source>
</evidence>
<evidence type="ECO:0000256" key="1">
    <source>
        <dbReference type="SAM" id="MobiDB-lite"/>
    </source>
</evidence>
<feature type="compositionally biased region" description="Acidic residues" evidence="1">
    <location>
        <begin position="315"/>
        <end position="329"/>
    </location>
</feature>
<gene>
    <name evidence="2" type="ORF">GSI_12426</name>
</gene>
<evidence type="ECO:0000313" key="2">
    <source>
        <dbReference type="EMBL" id="PIL25515.1"/>
    </source>
</evidence>
<feature type="compositionally biased region" description="Basic residues" evidence="1">
    <location>
        <begin position="254"/>
        <end position="267"/>
    </location>
</feature>
<name>A0A2G8RVH2_9APHY</name>
<proteinExistence type="predicted"/>
<dbReference type="Proteomes" id="UP000230002">
    <property type="component" value="Unassembled WGS sequence"/>
</dbReference>
<feature type="region of interest" description="Disordered" evidence="1">
    <location>
        <begin position="338"/>
        <end position="357"/>
    </location>
</feature>